<dbReference type="Proteomes" id="UP000198553">
    <property type="component" value="Unassembled WGS sequence"/>
</dbReference>
<dbReference type="EMBL" id="FOBW01000003">
    <property type="protein sequence ID" value="SEM52769.1"/>
    <property type="molecule type" value="Genomic_DNA"/>
</dbReference>
<proteinExistence type="predicted"/>
<sequence>MCPKCRRHNTYDYIPEMPNQHEPQLQADNFFHEIYSIGNAKYYCIDCNYKWKKYMGKKPYERIRVIIAYVGGYPGPYCQVKIDLAEQRVEHNTDYPFSDGLPVNDSSYLLEEDIELFLTELHKCDFVNWAEEYNTFGPVMDGTHWSVRIEFDTHCEIKTGDNHFPPKWTKFCKAISKLSGNEFY</sequence>
<evidence type="ECO:0000313" key="2">
    <source>
        <dbReference type="Proteomes" id="UP000198553"/>
    </source>
</evidence>
<protein>
    <submittedName>
        <fullName evidence="1">Uncharacterized protein</fullName>
    </submittedName>
</protein>
<dbReference type="RefSeq" id="WP_139195380.1">
    <property type="nucleotide sequence ID" value="NZ_FOBW01000003.1"/>
</dbReference>
<evidence type="ECO:0000313" key="1">
    <source>
        <dbReference type="EMBL" id="SEM52769.1"/>
    </source>
</evidence>
<name>A0A1H7Z5L5_9BACI</name>
<gene>
    <name evidence="1" type="ORF">SAMN05192533_103252</name>
</gene>
<dbReference type="AlphaFoldDB" id="A0A1H7Z5L5"/>
<reference evidence="2" key="1">
    <citation type="submission" date="2016-10" db="EMBL/GenBank/DDBJ databases">
        <authorList>
            <person name="Varghese N."/>
            <person name="Submissions S."/>
        </authorList>
    </citation>
    <scope>NUCLEOTIDE SEQUENCE [LARGE SCALE GENOMIC DNA]</scope>
    <source>
        <strain evidence="2">B48,IBRC-M 10115,DSM 25386,CECT 8001</strain>
    </source>
</reference>
<dbReference type="OrthoDB" id="4979632at2"/>
<accession>A0A1H7Z5L5</accession>
<dbReference type="STRING" id="930146.SAMN05192533_103252"/>
<organism evidence="1 2">
    <name type="scientific">Mesobacillus persicus</name>
    <dbReference type="NCBI Taxonomy" id="930146"/>
    <lineage>
        <taxon>Bacteria</taxon>
        <taxon>Bacillati</taxon>
        <taxon>Bacillota</taxon>
        <taxon>Bacilli</taxon>
        <taxon>Bacillales</taxon>
        <taxon>Bacillaceae</taxon>
        <taxon>Mesobacillus</taxon>
    </lineage>
</organism>
<keyword evidence="2" id="KW-1185">Reference proteome</keyword>